<evidence type="ECO:0000256" key="1">
    <source>
        <dbReference type="SAM" id="MobiDB-lite"/>
    </source>
</evidence>
<dbReference type="PROSITE" id="PS50181">
    <property type="entry name" value="FBOX"/>
    <property type="match status" value="1"/>
</dbReference>
<evidence type="ECO:0000313" key="3">
    <source>
        <dbReference type="EMBL" id="KAJ4978202.1"/>
    </source>
</evidence>
<feature type="domain" description="F-box" evidence="2">
    <location>
        <begin position="12"/>
        <end position="57"/>
    </location>
</feature>
<dbReference type="PANTHER" id="PTHR31672">
    <property type="entry name" value="BNACNNG10540D PROTEIN"/>
    <property type="match status" value="1"/>
</dbReference>
<dbReference type="Pfam" id="PF00646">
    <property type="entry name" value="F-box"/>
    <property type="match status" value="1"/>
</dbReference>
<dbReference type="InterPro" id="IPR036047">
    <property type="entry name" value="F-box-like_dom_sf"/>
</dbReference>
<keyword evidence="4" id="KW-1185">Reference proteome</keyword>
<dbReference type="Gene3D" id="1.20.1280.50">
    <property type="match status" value="1"/>
</dbReference>
<dbReference type="NCBIfam" id="TIGR01640">
    <property type="entry name" value="F_box_assoc_1"/>
    <property type="match status" value="1"/>
</dbReference>
<dbReference type="Pfam" id="PF07734">
    <property type="entry name" value="FBA_1"/>
    <property type="match status" value="1"/>
</dbReference>
<organism evidence="3 4">
    <name type="scientific">Protea cynaroides</name>
    <dbReference type="NCBI Taxonomy" id="273540"/>
    <lineage>
        <taxon>Eukaryota</taxon>
        <taxon>Viridiplantae</taxon>
        <taxon>Streptophyta</taxon>
        <taxon>Embryophyta</taxon>
        <taxon>Tracheophyta</taxon>
        <taxon>Spermatophyta</taxon>
        <taxon>Magnoliopsida</taxon>
        <taxon>Proteales</taxon>
        <taxon>Proteaceae</taxon>
        <taxon>Protea</taxon>
    </lineage>
</organism>
<evidence type="ECO:0000259" key="2">
    <source>
        <dbReference type="PROSITE" id="PS50181"/>
    </source>
</evidence>
<dbReference type="Proteomes" id="UP001141806">
    <property type="component" value="Unassembled WGS sequence"/>
</dbReference>
<dbReference type="AlphaFoldDB" id="A0A9Q0KWM0"/>
<comment type="caution">
    <text evidence="3">The sequence shown here is derived from an EMBL/GenBank/DDBJ whole genome shotgun (WGS) entry which is preliminary data.</text>
</comment>
<feature type="compositionally biased region" description="Basic and acidic residues" evidence="1">
    <location>
        <begin position="383"/>
        <end position="396"/>
    </location>
</feature>
<gene>
    <name evidence="3" type="ORF">NE237_008982</name>
</gene>
<protein>
    <recommendedName>
        <fullName evidence="2">F-box domain-containing protein</fullName>
    </recommendedName>
</protein>
<evidence type="ECO:0000313" key="4">
    <source>
        <dbReference type="Proteomes" id="UP001141806"/>
    </source>
</evidence>
<dbReference type="InterPro" id="IPR017451">
    <property type="entry name" value="F-box-assoc_interact_dom"/>
</dbReference>
<dbReference type="InterPro" id="IPR050796">
    <property type="entry name" value="SCF_F-box_component"/>
</dbReference>
<proteinExistence type="predicted"/>
<accession>A0A9Q0KWM0</accession>
<sequence>MKRGKQNQPSREIMWSVLPSEVEENILSRLPVKFLMRFRCVCKHWCNLVTDPHFIKLQLNLSSQIQESYKLARVYCAEVCSIDVEACRNQYIKTSGQKKAILQTELVLPDMDGNIVGSCNGLLCLDNRHLYNLYLLNPATKEYKRLLHPREDDLFSWYMFGFGYNPKTDEYKVVMISYYRSENSVHCRDVYVYTIGTNPSWRSIGPTEYEIECAGHALVYGAVHWIASDTAGFIIVSFDFGDEKFRELSPPEFFRQEGINYHTEFSDLKLVELEGFLSLYWHKYKSNFEIWVMKNYVDEQSWTKVFSVAHPILSQFWESFKPLVILKKDEEILCGSDFEIFILDVVKNEIRILHSDECYDSGTELYFESLVSLRADGGTDLGNKQERRETEGERLALEATGD</sequence>
<name>A0A9Q0KWM0_9MAGN</name>
<dbReference type="PANTHER" id="PTHR31672:SF13">
    <property type="entry name" value="F-BOX PROTEIN CPR30-LIKE"/>
    <property type="match status" value="1"/>
</dbReference>
<dbReference type="InterPro" id="IPR001810">
    <property type="entry name" value="F-box_dom"/>
</dbReference>
<dbReference type="SMART" id="SM00256">
    <property type="entry name" value="FBOX"/>
    <property type="match status" value="1"/>
</dbReference>
<reference evidence="3" key="1">
    <citation type="journal article" date="2023" name="Plant J.">
        <title>The genome of the king protea, Protea cynaroides.</title>
        <authorList>
            <person name="Chang J."/>
            <person name="Duong T.A."/>
            <person name="Schoeman C."/>
            <person name="Ma X."/>
            <person name="Roodt D."/>
            <person name="Barker N."/>
            <person name="Li Z."/>
            <person name="Van de Peer Y."/>
            <person name="Mizrachi E."/>
        </authorList>
    </citation>
    <scope>NUCLEOTIDE SEQUENCE</scope>
    <source>
        <tissue evidence="3">Young leaves</tissue>
    </source>
</reference>
<dbReference type="SUPFAM" id="SSF81383">
    <property type="entry name" value="F-box domain"/>
    <property type="match status" value="1"/>
</dbReference>
<dbReference type="InterPro" id="IPR006527">
    <property type="entry name" value="F-box-assoc_dom_typ1"/>
</dbReference>
<dbReference type="CDD" id="cd22157">
    <property type="entry name" value="F-box_AtFBW1-like"/>
    <property type="match status" value="1"/>
</dbReference>
<feature type="region of interest" description="Disordered" evidence="1">
    <location>
        <begin position="381"/>
        <end position="402"/>
    </location>
</feature>
<dbReference type="EMBL" id="JAMYWD010000002">
    <property type="protein sequence ID" value="KAJ4978202.1"/>
    <property type="molecule type" value="Genomic_DNA"/>
</dbReference>
<dbReference type="OrthoDB" id="1366962at2759"/>